<reference evidence="3 4" key="1">
    <citation type="journal article" date="2023" name="Elife">
        <title>Identification of key yeast species and microbe-microbe interactions impacting larval growth of Drosophila in the wild.</title>
        <authorList>
            <person name="Mure A."/>
            <person name="Sugiura Y."/>
            <person name="Maeda R."/>
            <person name="Honda K."/>
            <person name="Sakurai N."/>
            <person name="Takahashi Y."/>
            <person name="Watada M."/>
            <person name="Katoh T."/>
            <person name="Gotoh A."/>
            <person name="Gotoh Y."/>
            <person name="Taniguchi I."/>
            <person name="Nakamura K."/>
            <person name="Hayashi T."/>
            <person name="Katayama T."/>
            <person name="Uemura T."/>
            <person name="Hattori Y."/>
        </authorList>
    </citation>
    <scope>NUCLEOTIDE SEQUENCE [LARGE SCALE GENOMIC DNA]</scope>
    <source>
        <strain evidence="3 4">PK-24</strain>
    </source>
</reference>
<evidence type="ECO:0000256" key="1">
    <source>
        <dbReference type="SAM" id="MobiDB-lite"/>
    </source>
</evidence>
<feature type="region of interest" description="Disordered" evidence="1">
    <location>
        <begin position="409"/>
        <end position="441"/>
    </location>
</feature>
<organism evidence="3 4">
    <name type="scientific">Pichia kluyveri</name>
    <name type="common">Yeast</name>
    <dbReference type="NCBI Taxonomy" id="36015"/>
    <lineage>
        <taxon>Eukaryota</taxon>
        <taxon>Fungi</taxon>
        <taxon>Dikarya</taxon>
        <taxon>Ascomycota</taxon>
        <taxon>Saccharomycotina</taxon>
        <taxon>Pichiomycetes</taxon>
        <taxon>Pichiales</taxon>
        <taxon>Pichiaceae</taxon>
        <taxon>Pichia</taxon>
    </lineage>
</organism>
<dbReference type="InterPro" id="IPR014805">
    <property type="entry name" value="SKG6/TOS2-like"/>
</dbReference>
<comment type="caution">
    <text evidence="3">The sequence shown here is derived from an EMBL/GenBank/DDBJ whole genome shotgun (WGS) entry which is preliminary data.</text>
</comment>
<feature type="region of interest" description="Disordered" evidence="1">
    <location>
        <begin position="739"/>
        <end position="763"/>
    </location>
</feature>
<feature type="compositionally biased region" description="Low complexity" evidence="1">
    <location>
        <begin position="585"/>
        <end position="606"/>
    </location>
</feature>
<feature type="region of interest" description="Disordered" evidence="1">
    <location>
        <begin position="550"/>
        <end position="615"/>
    </location>
</feature>
<feature type="compositionally biased region" description="Low complexity" evidence="1">
    <location>
        <begin position="550"/>
        <end position="577"/>
    </location>
</feature>
<keyword evidence="2" id="KW-1133">Transmembrane helix</keyword>
<keyword evidence="2" id="KW-0472">Membrane</keyword>
<accession>A0AAV5QX22</accession>
<evidence type="ECO:0000313" key="3">
    <source>
        <dbReference type="EMBL" id="GMM43818.1"/>
    </source>
</evidence>
<feature type="compositionally biased region" description="Acidic residues" evidence="1">
    <location>
        <begin position="234"/>
        <end position="282"/>
    </location>
</feature>
<feature type="compositionally biased region" description="Polar residues" evidence="1">
    <location>
        <begin position="211"/>
        <end position="223"/>
    </location>
</feature>
<feature type="transmembrane region" description="Helical" evidence="2">
    <location>
        <begin position="28"/>
        <end position="51"/>
    </location>
</feature>
<feature type="region of interest" description="Disordered" evidence="1">
    <location>
        <begin position="161"/>
        <end position="318"/>
    </location>
</feature>
<feature type="compositionally biased region" description="Low complexity" evidence="1">
    <location>
        <begin position="516"/>
        <end position="534"/>
    </location>
</feature>
<feature type="compositionally biased region" description="Basic and acidic residues" evidence="1">
    <location>
        <begin position="753"/>
        <end position="763"/>
    </location>
</feature>
<dbReference type="Pfam" id="PF08693">
    <property type="entry name" value="SKG6"/>
    <property type="match status" value="1"/>
</dbReference>
<dbReference type="AlphaFoldDB" id="A0AAV5QX22"/>
<proteinExistence type="predicted"/>
<protein>
    <submittedName>
        <fullName evidence="3">Uncharacterized protein</fullName>
    </submittedName>
</protein>
<evidence type="ECO:0000256" key="2">
    <source>
        <dbReference type="SAM" id="Phobius"/>
    </source>
</evidence>
<keyword evidence="2" id="KW-0812">Transmembrane</keyword>
<feature type="region of interest" description="Disordered" evidence="1">
    <location>
        <begin position="461"/>
        <end position="482"/>
    </location>
</feature>
<feature type="region of interest" description="Disordered" evidence="1">
    <location>
        <begin position="513"/>
        <end position="534"/>
    </location>
</feature>
<sequence>MITHLFKRKEKCTGSEQMCQTGTDTTNTLAICLAVIIPVVLVILVVGVFMYKAYRRNKKEALDDDDPDFNVDNIILPDYEMSNKIYNPNINTNIVNGSTDSFGNPFNEKNIPNNNNNFANPSYPSSDPLVLPFGSSKEELDRYSKNLGLDYHEFNYPVRKMNSNQNSRRNSLSHSYSNSSLNLNQNNNNNNLKSNSPLKNINSDYNNNDNQSFTNKNFQQKSNIPPPLHVVGDDSNDEESSDDDSDDNSDEDSDDNSEEDSDEDSDDDSEDDEDEDEDEDDSSIVHNDLESKLEKTSNPFESKLDKSLDNSVSPITDDGELNFINSSKTTVNEIPDNTKVQNPLGLAVNSNIANDFDAKNSEIPDLGNDIPLSPEEEEQLNRMKSVYQVYFSRNGSKYIKKDAPVYGNNNNIEHNTENHNDNIIPKSGDNEYPDESVGLPPLPREQLEQIQNQNQSKNILQIPGAHNNDGEHDDDETDNNYRQSVSSSVYLPVNEHSVNNTTAGQFAHQQLGNLLPNQDDSNNYNNYGQNYQQYPDPYQQYQQYPDQYQQQYPPQQYPQQYQQQNYPPQQYQQQYPPQNYPNYPPQQSYGYASNQRSQQYSNSSRNLPKLEKLPLPHQLNKRTSTLESFTTFTADSHKNPVTHSAMPIDQNFNPINHVNWKTEQTADAPSPSQIRNSIVMFNPVGLSKNSTYVSKGTAKERVRKLNKFQNNDDGFIPPGSPVLNGPLYGFYDNVPERPHGAENLIPHSGSQLDLRKQMDNANV</sequence>
<feature type="compositionally biased region" description="Low complexity" evidence="1">
    <location>
        <begin position="162"/>
        <end position="210"/>
    </location>
</feature>
<keyword evidence="4" id="KW-1185">Reference proteome</keyword>
<dbReference type="Proteomes" id="UP001378960">
    <property type="component" value="Unassembled WGS sequence"/>
</dbReference>
<name>A0AAV5QX22_PICKL</name>
<gene>
    <name evidence="3" type="ORF">DAPK24_003930</name>
</gene>
<dbReference type="EMBL" id="BTGB01000001">
    <property type="protein sequence ID" value="GMM43818.1"/>
    <property type="molecule type" value="Genomic_DNA"/>
</dbReference>
<evidence type="ECO:0000313" key="4">
    <source>
        <dbReference type="Proteomes" id="UP001378960"/>
    </source>
</evidence>